<proteinExistence type="predicted"/>
<evidence type="ECO:0000256" key="1">
    <source>
        <dbReference type="ARBA" id="ARBA00022722"/>
    </source>
</evidence>
<comment type="caution">
    <text evidence="17">The sequence shown here is derived from an EMBL/GenBank/DDBJ whole genome shotgun (WGS) entry which is preliminary data.</text>
</comment>
<keyword evidence="4 14" id="KW-0378">Hydrolase</keyword>
<dbReference type="SUPFAM" id="SSF52980">
    <property type="entry name" value="Restriction endonuclease-like"/>
    <property type="match status" value="1"/>
</dbReference>
<evidence type="ECO:0000259" key="15">
    <source>
        <dbReference type="PROSITE" id="PS51198"/>
    </source>
</evidence>
<accession>A0A6L5Y9Q9</accession>
<evidence type="ECO:0000256" key="8">
    <source>
        <dbReference type="ARBA" id="ARBA00023125"/>
    </source>
</evidence>
<dbReference type="GO" id="GO:0005829">
    <property type="term" value="C:cytosol"/>
    <property type="evidence" value="ECO:0007669"/>
    <property type="project" value="TreeGrafter"/>
</dbReference>
<dbReference type="RefSeq" id="WP_154528043.1">
    <property type="nucleotide sequence ID" value="NZ_VUNH01000002.1"/>
</dbReference>
<dbReference type="GO" id="GO:0000725">
    <property type="term" value="P:recombinational repair"/>
    <property type="evidence" value="ECO:0007669"/>
    <property type="project" value="TreeGrafter"/>
</dbReference>
<sequence length="1211" mass="133658">MTNKERGLPPLPEEDLALLKNYVASQGLPEQVEAITSDAPLTVVGAGAGTGKTWTLAWRFVWTVLTREDVRHTLTLTFTEKAASEMRRRIAALLSDLEPALAPSTELSRRRAAALASLDQAYISTIHGFGARVIGEAGLPLPVEPSLRLVGDPEANEFWRELTGALDRLDAEWFCWGMDRGYGAAARGLLNDPGAADVVNCWRPEGVADFARSFESMMSDFGETAESILAKLDSPDERALELLRQNLGAEFARLADCWTEGFDVDPARCGGTGDFVARFAAFRNRWNARGFVDEADCREFVFDAADTVKNARGKLADALAEAMGVKLADWRRDAEALRVFERLLADGWSADELKLRALLIRFGWLCWRKWQAYKASRGGVTFSDLIALAGQALERDESYAARFSEVLVDEFQDTNDQQDALLRAVRRAGGARLFAVGDLKQSIYRFRHAEPAIFERYISAAKNGGGRYVSLSVSFRSGEKVLDAVNGRFEKIWKDRLGAELNQPYEALRSPRGLARAAAWIGERQRTELPVCERLLEEFQRDEEGETLESAAAVRDRLALRLALRLCELRGGEAKVWDRDRLRPVRWGDMAVLTPTRSSYENLQRAFSLCGVPAAFTGGRSFYARPEIRDACALCAFLADPRDRTALAGFLCSPFSGLPLAEAQALLPLLGRGEPLETLAEHWPAPAAKLAALARQAMLEGPSAALASLLARGDCLKNVHPKRRASALANLRRAVTLLEEYEAGVAPSPAGVAAYLRSALRRGAADPEAGAEAGGDTVNVMTIHASKGLEFPLVAVFGLEHGGRAGAREKGVVPSRHLLAAAPRFPDGWPEGDCLLGKVHARLDERAEYEERQRLYYVALTRARDGLILCGLMPGREKSAEKDRSLLSIERVGGELVPASGEVSPREAEAWLRRNTAAAHEKAALGVDVPLTAFRPRALRRVSATSHALWSLCPAAWRLSFRQNLDLSWNAGEGESLREASGGAELGDVAHWILSKWDFSDDDYRRILGLRDGHLRPEFRRVWRDPASRRDLENFLHNFHSPGGEKLLARLRRALAEGTLAREYPFKVRLGSVDLIGAVDAFWIENDAAGRPARLCVRDYKTARLPRDPLRRRWMDDFYARQLQFYALALRRQRPEFAPLALDLALWNLRGGAEQKLEALDAGAEKTLEAALLAQASQAASGPWPPDRSRCAGCAYARACVFRGHGDPLET</sequence>
<dbReference type="Pfam" id="PF13361">
    <property type="entry name" value="UvrD_C"/>
    <property type="match status" value="1"/>
</dbReference>
<feature type="domain" description="UvrD-like helicase C-terminal" evidence="16">
    <location>
        <begin position="511"/>
        <end position="788"/>
    </location>
</feature>
<dbReference type="Pfam" id="PF12705">
    <property type="entry name" value="PDDEXK_1"/>
    <property type="match status" value="1"/>
</dbReference>
<dbReference type="EMBL" id="VUNH01000002">
    <property type="protein sequence ID" value="MST54933.1"/>
    <property type="molecule type" value="Genomic_DNA"/>
</dbReference>
<keyword evidence="5 14" id="KW-0347">Helicase</keyword>
<dbReference type="PROSITE" id="PS51217">
    <property type="entry name" value="UVRD_HELICASE_CTER"/>
    <property type="match status" value="1"/>
</dbReference>
<name>A0A6L5Y9Q9_9BACT</name>
<evidence type="ECO:0000256" key="6">
    <source>
        <dbReference type="ARBA" id="ARBA00022839"/>
    </source>
</evidence>
<dbReference type="PANTHER" id="PTHR11070">
    <property type="entry name" value="UVRD / RECB / PCRA DNA HELICASE FAMILY MEMBER"/>
    <property type="match status" value="1"/>
</dbReference>
<dbReference type="GO" id="GO:0033202">
    <property type="term" value="C:DNA helicase complex"/>
    <property type="evidence" value="ECO:0007669"/>
    <property type="project" value="TreeGrafter"/>
</dbReference>
<evidence type="ECO:0000256" key="14">
    <source>
        <dbReference type="PROSITE-ProRule" id="PRU00560"/>
    </source>
</evidence>
<comment type="catalytic activity">
    <reaction evidence="11">
        <text>Couples ATP hydrolysis with the unwinding of duplex DNA by translocating in the 3'-5' direction.</text>
        <dbReference type="EC" id="5.6.2.4"/>
    </reaction>
</comment>
<dbReference type="InterPro" id="IPR011604">
    <property type="entry name" value="PDDEXK-like_dom_sf"/>
</dbReference>
<evidence type="ECO:0000256" key="2">
    <source>
        <dbReference type="ARBA" id="ARBA00022741"/>
    </source>
</evidence>
<keyword evidence="9" id="KW-0234">DNA repair</keyword>
<dbReference type="AlphaFoldDB" id="A0A6L5Y9Q9"/>
<dbReference type="InterPro" id="IPR011335">
    <property type="entry name" value="Restrct_endonuc-II-like"/>
</dbReference>
<keyword evidence="18" id="KW-1185">Reference proteome</keyword>
<dbReference type="EC" id="5.6.2.4" evidence="12"/>
<keyword evidence="3" id="KW-0227">DNA damage</keyword>
<evidence type="ECO:0000313" key="17">
    <source>
        <dbReference type="EMBL" id="MST54933.1"/>
    </source>
</evidence>
<evidence type="ECO:0000313" key="18">
    <source>
        <dbReference type="Proteomes" id="UP000473699"/>
    </source>
</evidence>
<dbReference type="InterPro" id="IPR014017">
    <property type="entry name" value="DNA_helicase_UvrD-like_C"/>
</dbReference>
<dbReference type="GO" id="GO:0005524">
    <property type="term" value="F:ATP binding"/>
    <property type="evidence" value="ECO:0007669"/>
    <property type="project" value="UniProtKB-UniRule"/>
</dbReference>
<dbReference type="InterPro" id="IPR038726">
    <property type="entry name" value="PDDEXK_AddAB-type"/>
</dbReference>
<evidence type="ECO:0000256" key="3">
    <source>
        <dbReference type="ARBA" id="ARBA00022763"/>
    </source>
</evidence>
<dbReference type="Proteomes" id="UP000473699">
    <property type="component" value="Unassembled WGS sequence"/>
</dbReference>
<organism evidence="17 18">
    <name type="scientific">Pyramidobacter porci</name>
    <dbReference type="NCBI Taxonomy" id="2605789"/>
    <lineage>
        <taxon>Bacteria</taxon>
        <taxon>Thermotogati</taxon>
        <taxon>Synergistota</taxon>
        <taxon>Synergistia</taxon>
        <taxon>Synergistales</taxon>
        <taxon>Dethiosulfovibrionaceae</taxon>
        <taxon>Pyramidobacter</taxon>
    </lineage>
</organism>
<evidence type="ECO:0000256" key="4">
    <source>
        <dbReference type="ARBA" id="ARBA00022801"/>
    </source>
</evidence>
<keyword evidence="8" id="KW-0238">DNA-binding</keyword>
<reference evidence="17 18" key="1">
    <citation type="submission" date="2019-08" db="EMBL/GenBank/DDBJ databases">
        <title>In-depth cultivation of the pig gut microbiome towards novel bacterial diversity and tailored functional studies.</title>
        <authorList>
            <person name="Wylensek D."/>
            <person name="Hitch T.C.A."/>
            <person name="Clavel T."/>
        </authorList>
    </citation>
    <scope>NUCLEOTIDE SEQUENCE [LARGE SCALE GENOMIC DNA]</scope>
    <source>
        <strain evidence="17 18">SM-530-WT-4B</strain>
    </source>
</reference>
<dbReference type="InterPro" id="IPR014016">
    <property type="entry name" value="UvrD-like_ATP-bd"/>
</dbReference>
<evidence type="ECO:0000256" key="11">
    <source>
        <dbReference type="ARBA" id="ARBA00034617"/>
    </source>
</evidence>
<keyword evidence="10" id="KW-0413">Isomerase</keyword>
<keyword evidence="2 14" id="KW-0547">Nucleotide-binding</keyword>
<evidence type="ECO:0000256" key="9">
    <source>
        <dbReference type="ARBA" id="ARBA00023204"/>
    </source>
</evidence>
<evidence type="ECO:0000256" key="13">
    <source>
        <dbReference type="ARBA" id="ARBA00048988"/>
    </source>
</evidence>
<dbReference type="InterPro" id="IPR000212">
    <property type="entry name" value="DNA_helicase_UvrD/REP"/>
</dbReference>
<feature type="binding site" evidence="14">
    <location>
        <begin position="46"/>
        <end position="53"/>
    </location>
    <ligand>
        <name>ATP</name>
        <dbReference type="ChEBI" id="CHEBI:30616"/>
    </ligand>
</feature>
<evidence type="ECO:0000256" key="7">
    <source>
        <dbReference type="ARBA" id="ARBA00022840"/>
    </source>
</evidence>
<dbReference type="Gene3D" id="3.40.50.300">
    <property type="entry name" value="P-loop containing nucleotide triphosphate hydrolases"/>
    <property type="match status" value="4"/>
</dbReference>
<dbReference type="GO" id="GO:0043138">
    <property type="term" value="F:3'-5' DNA helicase activity"/>
    <property type="evidence" value="ECO:0007669"/>
    <property type="project" value="UniProtKB-EC"/>
</dbReference>
<gene>
    <name evidence="17" type="ORF">FYJ74_02550</name>
</gene>
<dbReference type="GO" id="GO:0003677">
    <property type="term" value="F:DNA binding"/>
    <property type="evidence" value="ECO:0007669"/>
    <property type="project" value="UniProtKB-KW"/>
</dbReference>
<feature type="domain" description="UvrD-like helicase ATP-binding" evidence="15">
    <location>
        <begin position="25"/>
        <end position="478"/>
    </location>
</feature>
<evidence type="ECO:0000256" key="5">
    <source>
        <dbReference type="ARBA" id="ARBA00022806"/>
    </source>
</evidence>
<dbReference type="SUPFAM" id="SSF52540">
    <property type="entry name" value="P-loop containing nucleoside triphosphate hydrolases"/>
    <property type="match status" value="1"/>
</dbReference>
<evidence type="ECO:0000256" key="10">
    <source>
        <dbReference type="ARBA" id="ARBA00023235"/>
    </source>
</evidence>
<dbReference type="PROSITE" id="PS51198">
    <property type="entry name" value="UVRD_HELICASE_ATP_BIND"/>
    <property type="match status" value="1"/>
</dbReference>
<dbReference type="InterPro" id="IPR027417">
    <property type="entry name" value="P-loop_NTPase"/>
</dbReference>
<protein>
    <recommendedName>
        <fullName evidence="12">DNA 3'-5' helicase</fullName>
        <ecNumber evidence="12">5.6.2.4</ecNumber>
    </recommendedName>
</protein>
<dbReference type="Pfam" id="PF00580">
    <property type="entry name" value="UvrD-helicase"/>
    <property type="match status" value="2"/>
</dbReference>
<keyword evidence="6" id="KW-0269">Exonuclease</keyword>
<dbReference type="PANTHER" id="PTHR11070:SF2">
    <property type="entry name" value="ATP-DEPENDENT DNA HELICASE SRS2"/>
    <property type="match status" value="1"/>
</dbReference>
<keyword evidence="7 14" id="KW-0067">ATP-binding</keyword>
<comment type="catalytic activity">
    <reaction evidence="13">
        <text>ATP + H2O = ADP + phosphate + H(+)</text>
        <dbReference type="Rhea" id="RHEA:13065"/>
        <dbReference type="ChEBI" id="CHEBI:15377"/>
        <dbReference type="ChEBI" id="CHEBI:15378"/>
        <dbReference type="ChEBI" id="CHEBI:30616"/>
        <dbReference type="ChEBI" id="CHEBI:43474"/>
        <dbReference type="ChEBI" id="CHEBI:456216"/>
        <dbReference type="EC" id="5.6.2.4"/>
    </reaction>
</comment>
<dbReference type="GO" id="GO:0004527">
    <property type="term" value="F:exonuclease activity"/>
    <property type="evidence" value="ECO:0007669"/>
    <property type="project" value="UniProtKB-KW"/>
</dbReference>
<keyword evidence="1" id="KW-0540">Nuclease</keyword>
<evidence type="ECO:0000259" key="16">
    <source>
        <dbReference type="PROSITE" id="PS51217"/>
    </source>
</evidence>
<dbReference type="Gene3D" id="3.90.320.10">
    <property type="match status" value="1"/>
</dbReference>
<evidence type="ECO:0000256" key="12">
    <source>
        <dbReference type="ARBA" id="ARBA00034808"/>
    </source>
</evidence>